<dbReference type="RefSeq" id="WP_216343670.1">
    <property type="nucleotide sequence ID" value="NZ_JAHLEM010000242.1"/>
</dbReference>
<protein>
    <submittedName>
        <fullName evidence="2">FMN-binding protein</fullName>
    </submittedName>
</protein>
<evidence type="ECO:0000259" key="1">
    <source>
        <dbReference type="SMART" id="SM00900"/>
    </source>
</evidence>
<dbReference type="SMART" id="SM00900">
    <property type="entry name" value="FMN_bind"/>
    <property type="match status" value="1"/>
</dbReference>
<dbReference type="EMBL" id="JAHLEM010000242">
    <property type="protein sequence ID" value="MBU3866657.1"/>
    <property type="molecule type" value="Genomic_DNA"/>
</dbReference>
<dbReference type="Proteomes" id="UP000720508">
    <property type="component" value="Unassembled WGS sequence"/>
</dbReference>
<reference evidence="2 3" key="1">
    <citation type="submission" date="2021-06" db="EMBL/GenBank/DDBJ databases">
        <authorList>
            <person name="Pan X."/>
        </authorList>
    </citation>
    <scope>NUCLEOTIDE SEQUENCE [LARGE SCALE GENOMIC DNA]</scope>
    <source>
        <strain evidence="2 3">4503</strain>
    </source>
</reference>
<keyword evidence="3" id="KW-1185">Reference proteome</keyword>
<name>A0ABS6CID1_9ACTN</name>
<dbReference type="Pfam" id="PF04205">
    <property type="entry name" value="FMN_bind"/>
    <property type="match status" value="1"/>
</dbReference>
<comment type="caution">
    <text evidence="2">The sequence shown here is derived from an EMBL/GenBank/DDBJ whole genome shotgun (WGS) entry which is preliminary data.</text>
</comment>
<proteinExistence type="predicted"/>
<feature type="non-terminal residue" evidence="2">
    <location>
        <position position="1"/>
    </location>
</feature>
<feature type="domain" description="FMN-binding" evidence="1">
    <location>
        <begin position="27"/>
        <end position="102"/>
    </location>
</feature>
<gene>
    <name evidence="2" type="ORF">KN815_22075</name>
</gene>
<evidence type="ECO:0000313" key="3">
    <source>
        <dbReference type="Proteomes" id="UP000720508"/>
    </source>
</evidence>
<evidence type="ECO:0000313" key="2">
    <source>
        <dbReference type="EMBL" id="MBU3866657.1"/>
    </source>
</evidence>
<dbReference type="InterPro" id="IPR007329">
    <property type="entry name" value="FMN-bd"/>
</dbReference>
<sequence length="105" mass="10128">PPGGGGAGAGAGAGGARTVTGDVAQTQYGPVQVSLTVSGGKITGARAVKTPNSGPQSEQIAKDSIPKLNQQAVSAAKVDTVSGATYTSEGYAKSLQSALDKAGAR</sequence>
<organism evidence="2 3">
    <name type="scientific">Streptomyces niphimycinicus</name>
    <dbReference type="NCBI Taxonomy" id="2842201"/>
    <lineage>
        <taxon>Bacteria</taxon>
        <taxon>Bacillati</taxon>
        <taxon>Actinomycetota</taxon>
        <taxon>Actinomycetes</taxon>
        <taxon>Kitasatosporales</taxon>
        <taxon>Streptomycetaceae</taxon>
        <taxon>Streptomyces</taxon>
    </lineage>
</organism>
<accession>A0ABS6CID1</accession>